<keyword evidence="18" id="KW-0560">Oxidoreductase</keyword>
<evidence type="ECO:0000256" key="1">
    <source>
        <dbReference type="ARBA" id="ARBA00000024"/>
    </source>
</evidence>
<evidence type="ECO:0000256" key="13">
    <source>
        <dbReference type="ARBA" id="ARBA00022723"/>
    </source>
</evidence>
<keyword evidence="19" id="KW-0520">NAD</keyword>
<comment type="pathway">
    <text evidence="6">Amino-acid biosynthesis; L-histidine biosynthesis; L-histidine from 5-phospho-alpha-D-ribose 1-diphosphate: step 2/9.</text>
</comment>
<comment type="pathway">
    <text evidence="4">Amino-acid biosynthesis; L-histidine biosynthesis; L-histidine from 5-phospho-alpha-D-ribose 1-diphosphate: step 9/9.</text>
</comment>
<dbReference type="HAMAP" id="MF_01024">
    <property type="entry name" value="HisD"/>
    <property type="match status" value="1"/>
</dbReference>
<dbReference type="InterPro" id="IPR012131">
    <property type="entry name" value="Hstdl_DH"/>
</dbReference>
<evidence type="ECO:0000256" key="21">
    <source>
        <dbReference type="ARBA" id="ARBA00023268"/>
    </source>
</evidence>
<organism evidence="24 25">
    <name type="scientific">Stylophora pistillata</name>
    <name type="common">Smooth cauliflower coral</name>
    <dbReference type="NCBI Taxonomy" id="50429"/>
    <lineage>
        <taxon>Eukaryota</taxon>
        <taxon>Metazoa</taxon>
        <taxon>Cnidaria</taxon>
        <taxon>Anthozoa</taxon>
        <taxon>Hexacorallia</taxon>
        <taxon>Scleractinia</taxon>
        <taxon>Astrocoeniina</taxon>
        <taxon>Pocilloporidae</taxon>
        <taxon>Stylophora</taxon>
    </lineage>
</organism>
<evidence type="ECO:0000313" key="25">
    <source>
        <dbReference type="Proteomes" id="UP000225706"/>
    </source>
</evidence>
<evidence type="ECO:0000256" key="3">
    <source>
        <dbReference type="ARBA" id="ARBA00001947"/>
    </source>
</evidence>
<evidence type="ECO:0000256" key="16">
    <source>
        <dbReference type="ARBA" id="ARBA00022833"/>
    </source>
</evidence>
<dbReference type="FunFam" id="3.10.20.810:FF:000002">
    <property type="entry name" value="Histidine biosynthesis trifunctional protein"/>
    <property type="match status" value="1"/>
</dbReference>
<dbReference type="InterPro" id="IPR016298">
    <property type="entry name" value="Histidine_synth_trifunct"/>
</dbReference>
<evidence type="ECO:0000256" key="2">
    <source>
        <dbReference type="ARBA" id="ARBA00001460"/>
    </source>
</evidence>
<evidence type="ECO:0000256" key="20">
    <source>
        <dbReference type="ARBA" id="ARBA00023102"/>
    </source>
</evidence>
<dbReference type="GO" id="GO:0051287">
    <property type="term" value="F:NAD binding"/>
    <property type="evidence" value="ECO:0007669"/>
    <property type="project" value="InterPro"/>
</dbReference>
<keyword evidence="14" id="KW-0547">Nucleotide-binding</keyword>
<evidence type="ECO:0000256" key="18">
    <source>
        <dbReference type="ARBA" id="ARBA00023002"/>
    </source>
</evidence>
<comment type="pathway">
    <text evidence="5">Amino-acid biosynthesis; L-histidine biosynthesis; L-histidine from 5-phospho-alpha-D-ribose 1-diphosphate: step 3/9.</text>
</comment>
<dbReference type="FunFam" id="1.20.5.1300:FF:000001">
    <property type="entry name" value="Histidine biosynthesis trifunctional protein"/>
    <property type="match status" value="1"/>
</dbReference>
<dbReference type="InterPro" id="IPR002496">
    <property type="entry name" value="PRib_AMP_CycHydrolase_dom"/>
</dbReference>
<name>A0A2B4S5W9_STYPI</name>
<dbReference type="NCBIfam" id="TIGR00069">
    <property type="entry name" value="hisD"/>
    <property type="match status" value="1"/>
</dbReference>
<dbReference type="Gene3D" id="1.20.5.1300">
    <property type="match status" value="1"/>
</dbReference>
<keyword evidence="17" id="KW-0067">ATP-binding</keyword>
<dbReference type="GO" id="GO:0004399">
    <property type="term" value="F:histidinol dehydrogenase activity"/>
    <property type="evidence" value="ECO:0007669"/>
    <property type="project" value="UniProtKB-EC"/>
</dbReference>
<proteinExistence type="inferred from homology"/>
<protein>
    <recommendedName>
        <fullName evidence="11">Histidine biosynthesis trifunctional protein</fullName>
        <ecNumber evidence="10">1.1.1.23</ecNumber>
        <ecNumber evidence="9">3.5.4.19</ecNumber>
        <ecNumber evidence="8">3.6.1.31</ecNumber>
    </recommendedName>
</protein>
<evidence type="ECO:0000256" key="15">
    <source>
        <dbReference type="ARBA" id="ARBA00022801"/>
    </source>
</evidence>
<comment type="similarity">
    <text evidence="7">In the C-terminal section; belongs to the histidinol dehydrogenase family.</text>
</comment>
<dbReference type="CDD" id="cd06572">
    <property type="entry name" value="Histidinol_dh"/>
    <property type="match status" value="1"/>
</dbReference>
<dbReference type="InterPro" id="IPR016161">
    <property type="entry name" value="Ald_DH/histidinol_DH"/>
</dbReference>
<keyword evidence="13" id="KW-0479">Metal-binding</keyword>
<sequence>MIIPSVYLKAGTLVDPKDGKNVEDVAGCLDTISLCPEFTIVYLDKLQETKEFGKKAMLITSCCVEIEVNSEDEVLDLLDTGANRVILNRDRLLHDWGEFLPRERIVCKLPYENCFIAELAKEINDLKHRSCTFLLCPQKASLADETCLVESIKELKTHLRDDVKLIISISGVILCSTISQLHFLGVQLQLSTTWLLNELSLGEIIASCLKSDRSDGLYPTLVTDEHNIALGLCYSSSESIQEAVKTKKGVYFSRKRGLWRKGETSGNQQDLLRIYLDCDCDTLKFVVRQLGQGFCHLNTWTCFGANNGLPSLMNILRSRKESAPPGSYTSRLYNDNKLLHAKIREEAEELCESETKEEITWEAADVLYFTLVKCAKAGVSLSDIEKVLDQRSLKVRRRPGNAKPGKISSCNGRPVTVEREHAPAQADSAMVSVQNSVLRSFDFELLSDKELHDLCKRPAVVDNEKLEAVVKPILTNVRNNGDKALLELTERFDKAKLSSPVINMSATDEPVLDKEVKDAIDLAYNNIFKFHKAQLDLEPLVIETCKGVVCSRHVRPIERVGLYVPGGSAVLPSTALMLGIPAQVAGCKEVILATPPKQDGSVSLEILYIARKVGVSKILLAGGAQAVAAMAYGTESVPKVDKLCGPGNSFVTMAKMLVQNDSSACVSIDMPAGPSEVMVIADESGDPSFVAADLLSQAEHGTDSQVVLVAVNLNDNQLDAIQSQVDAQAKKLPREKIVRESLSKSFVIKVSNISQALCFSNKYAPEHLIINTKNAEDCLKDVQNAGSVFLGPYSSESCGDYASGTNHTLPTYGYARMYSGVSTASFQKHITAQQVTKEGLANIGQAVATLAAVEKLDAHRNAILIRQKQINGSL</sequence>
<comment type="cofactor">
    <cofactor evidence="3">
        <name>Zn(2+)</name>
        <dbReference type="ChEBI" id="CHEBI:29105"/>
    </cofactor>
</comment>
<evidence type="ECO:0000256" key="14">
    <source>
        <dbReference type="ARBA" id="ARBA00022741"/>
    </source>
</evidence>
<evidence type="ECO:0000256" key="12">
    <source>
        <dbReference type="ARBA" id="ARBA00022605"/>
    </source>
</evidence>
<dbReference type="GO" id="GO:0046872">
    <property type="term" value="F:metal ion binding"/>
    <property type="evidence" value="ECO:0007669"/>
    <property type="project" value="UniProtKB-KW"/>
</dbReference>
<comment type="catalytic activity">
    <reaction evidence="1">
        <text>1-(5-phospho-beta-D-ribosyl)-5'-AMP + H2O = 1-(5-phospho-beta-D-ribosyl)-5-[(5-phospho-beta-D-ribosylamino)methylideneamino]imidazole-4-carboxamide</text>
        <dbReference type="Rhea" id="RHEA:20049"/>
        <dbReference type="ChEBI" id="CHEBI:15377"/>
        <dbReference type="ChEBI" id="CHEBI:58435"/>
        <dbReference type="ChEBI" id="CHEBI:59457"/>
        <dbReference type="EC" id="3.5.4.19"/>
    </reaction>
</comment>
<dbReference type="SUPFAM" id="SSF141734">
    <property type="entry name" value="HisI-like"/>
    <property type="match status" value="1"/>
</dbReference>
<dbReference type="EMBL" id="LSMT01000190">
    <property type="protein sequence ID" value="PFX23997.1"/>
    <property type="molecule type" value="Genomic_DNA"/>
</dbReference>
<evidence type="ECO:0000256" key="19">
    <source>
        <dbReference type="ARBA" id="ARBA00023027"/>
    </source>
</evidence>
<dbReference type="GO" id="GO:0004636">
    <property type="term" value="F:phosphoribosyl-ATP diphosphatase activity"/>
    <property type="evidence" value="ECO:0007669"/>
    <property type="project" value="UniProtKB-EC"/>
</dbReference>
<dbReference type="Pfam" id="PF00815">
    <property type="entry name" value="Histidinol_dh"/>
    <property type="match status" value="1"/>
</dbReference>
<keyword evidence="12" id="KW-0028">Amino-acid biosynthesis</keyword>
<dbReference type="NCBIfam" id="TIGR03188">
    <property type="entry name" value="histidine_hisI"/>
    <property type="match status" value="1"/>
</dbReference>
<dbReference type="Gene3D" id="3.40.50.1980">
    <property type="entry name" value="Nitrogenase molybdenum iron protein domain"/>
    <property type="match status" value="2"/>
</dbReference>
<dbReference type="GO" id="GO:0000105">
    <property type="term" value="P:L-histidine biosynthetic process"/>
    <property type="evidence" value="ECO:0007669"/>
    <property type="project" value="UniProtKB-UniPathway"/>
</dbReference>
<dbReference type="CDD" id="cd11546">
    <property type="entry name" value="NTP-PPase_His4"/>
    <property type="match status" value="1"/>
</dbReference>
<accession>A0A2B4S5W9</accession>
<keyword evidence="25" id="KW-1185">Reference proteome</keyword>
<feature type="domain" description="Phosphoribosyl-AMP cyclohydrolase" evidence="23">
    <location>
        <begin position="232"/>
        <end position="303"/>
    </location>
</feature>
<keyword evidence="15" id="KW-0378">Hydrolase</keyword>
<keyword evidence="21" id="KW-0511">Multifunctional enzyme</keyword>
<dbReference type="Gene3D" id="3.10.20.810">
    <property type="entry name" value="Phosphoribosyl-AMP cyclohydrolase"/>
    <property type="match status" value="1"/>
</dbReference>
<dbReference type="FunFam" id="3.40.50.1980:FF:000001">
    <property type="entry name" value="Histidinol dehydrogenase"/>
    <property type="match status" value="1"/>
</dbReference>
<dbReference type="PIRSF" id="PIRSF001257">
    <property type="entry name" value="His_trifunctional"/>
    <property type="match status" value="1"/>
</dbReference>
<dbReference type="AlphaFoldDB" id="A0A2B4S5W9"/>
<evidence type="ECO:0000256" key="6">
    <source>
        <dbReference type="ARBA" id="ARBA00005204"/>
    </source>
</evidence>
<dbReference type="InterPro" id="IPR001692">
    <property type="entry name" value="Histidinol_DH_CS"/>
</dbReference>
<dbReference type="InterPro" id="IPR038019">
    <property type="entry name" value="PRib_AMP_CycHydrolase_sf"/>
</dbReference>
<dbReference type="Pfam" id="PF01503">
    <property type="entry name" value="PRA-PH"/>
    <property type="match status" value="1"/>
</dbReference>
<evidence type="ECO:0000256" key="7">
    <source>
        <dbReference type="ARBA" id="ARBA00008260"/>
    </source>
</evidence>
<dbReference type="EC" id="3.5.4.19" evidence="9"/>
<comment type="catalytic activity">
    <reaction evidence="2">
        <text>1-(5-phospho-beta-D-ribosyl)-ATP + H2O = 1-(5-phospho-beta-D-ribosyl)-5'-AMP + diphosphate + H(+)</text>
        <dbReference type="Rhea" id="RHEA:22828"/>
        <dbReference type="ChEBI" id="CHEBI:15377"/>
        <dbReference type="ChEBI" id="CHEBI:15378"/>
        <dbReference type="ChEBI" id="CHEBI:33019"/>
        <dbReference type="ChEBI" id="CHEBI:59457"/>
        <dbReference type="ChEBI" id="CHEBI:73183"/>
        <dbReference type="EC" id="3.6.1.31"/>
    </reaction>
</comment>
<dbReference type="PANTHER" id="PTHR21256">
    <property type="entry name" value="HISTIDINOL DEHYDROGENASE HDH"/>
    <property type="match status" value="1"/>
</dbReference>
<dbReference type="Proteomes" id="UP000225706">
    <property type="component" value="Unassembled WGS sequence"/>
</dbReference>
<dbReference type="InterPro" id="IPR008179">
    <property type="entry name" value="HisE"/>
</dbReference>
<dbReference type="GO" id="GO:0004635">
    <property type="term" value="F:phosphoribosyl-AMP cyclohydrolase activity"/>
    <property type="evidence" value="ECO:0007669"/>
    <property type="project" value="UniProtKB-EC"/>
</dbReference>
<dbReference type="EC" id="1.1.1.23" evidence="10"/>
<keyword evidence="20" id="KW-0368">Histidine biosynthesis</keyword>
<dbReference type="STRING" id="50429.A0A2B4S5W9"/>
<dbReference type="GO" id="GO:0005524">
    <property type="term" value="F:ATP binding"/>
    <property type="evidence" value="ECO:0007669"/>
    <property type="project" value="UniProtKB-KW"/>
</dbReference>
<comment type="catalytic activity">
    <reaction evidence="22">
        <text>L-histidinol + 2 NAD(+) + H2O = L-histidine + 2 NADH + 3 H(+)</text>
        <dbReference type="Rhea" id="RHEA:20641"/>
        <dbReference type="ChEBI" id="CHEBI:15377"/>
        <dbReference type="ChEBI" id="CHEBI:15378"/>
        <dbReference type="ChEBI" id="CHEBI:57540"/>
        <dbReference type="ChEBI" id="CHEBI:57595"/>
        <dbReference type="ChEBI" id="CHEBI:57699"/>
        <dbReference type="ChEBI" id="CHEBI:57945"/>
        <dbReference type="EC" id="1.1.1.23"/>
    </reaction>
</comment>
<evidence type="ECO:0000256" key="9">
    <source>
        <dbReference type="ARBA" id="ARBA00012721"/>
    </source>
</evidence>
<reference evidence="25" key="1">
    <citation type="journal article" date="2017" name="bioRxiv">
        <title>Comparative analysis of the genomes of Stylophora pistillata and Acropora digitifera provides evidence for extensive differences between species of corals.</title>
        <authorList>
            <person name="Voolstra C.R."/>
            <person name="Li Y."/>
            <person name="Liew Y.J."/>
            <person name="Baumgarten S."/>
            <person name="Zoccola D."/>
            <person name="Flot J.-F."/>
            <person name="Tambutte S."/>
            <person name="Allemand D."/>
            <person name="Aranda M."/>
        </authorList>
    </citation>
    <scope>NUCLEOTIDE SEQUENCE [LARGE SCALE GENOMIC DNA]</scope>
</reference>
<evidence type="ECO:0000256" key="22">
    <source>
        <dbReference type="ARBA" id="ARBA00049489"/>
    </source>
</evidence>
<evidence type="ECO:0000256" key="17">
    <source>
        <dbReference type="ARBA" id="ARBA00022840"/>
    </source>
</evidence>
<dbReference type="PRINTS" id="PR00083">
    <property type="entry name" value="HOLDHDRGNASE"/>
</dbReference>
<dbReference type="InterPro" id="IPR021130">
    <property type="entry name" value="PRib-ATP_PPHydrolase-like"/>
</dbReference>
<dbReference type="PANTHER" id="PTHR21256:SF2">
    <property type="entry name" value="HISTIDINE BIOSYNTHESIS TRIFUNCTIONAL PROTEIN"/>
    <property type="match status" value="1"/>
</dbReference>
<evidence type="ECO:0000256" key="4">
    <source>
        <dbReference type="ARBA" id="ARBA00004940"/>
    </source>
</evidence>
<evidence type="ECO:0000259" key="23">
    <source>
        <dbReference type="Pfam" id="PF01502"/>
    </source>
</evidence>
<dbReference type="Pfam" id="PF01502">
    <property type="entry name" value="PRA-CH"/>
    <property type="match status" value="1"/>
</dbReference>
<dbReference type="GO" id="GO:0005829">
    <property type="term" value="C:cytosol"/>
    <property type="evidence" value="ECO:0007669"/>
    <property type="project" value="TreeGrafter"/>
</dbReference>
<gene>
    <name evidence="24" type="primary">HIS4</name>
    <name evidence="24" type="ORF">AWC38_SpisGene11439</name>
</gene>
<dbReference type="EC" id="3.6.1.31" evidence="8"/>
<evidence type="ECO:0000256" key="11">
    <source>
        <dbReference type="ARBA" id="ARBA00017884"/>
    </source>
</evidence>
<dbReference type="FunFam" id="3.40.50.1980:FF:000050">
    <property type="entry name" value="Histidine biosynthesis trifunctional protein"/>
    <property type="match status" value="1"/>
</dbReference>
<dbReference type="Gene3D" id="1.10.287.1080">
    <property type="entry name" value="MazG-like"/>
    <property type="match status" value="1"/>
</dbReference>
<dbReference type="OrthoDB" id="10050401at2759"/>
<dbReference type="UniPathway" id="UPA00031">
    <property type="reaction ID" value="UER00007"/>
</dbReference>
<evidence type="ECO:0000256" key="5">
    <source>
        <dbReference type="ARBA" id="ARBA00005169"/>
    </source>
</evidence>
<dbReference type="SUPFAM" id="SSF101386">
    <property type="entry name" value="all-alpha NTP pyrophosphatases"/>
    <property type="match status" value="1"/>
</dbReference>
<dbReference type="FunFam" id="1.10.287.1080:FF:000002">
    <property type="entry name" value="Histidine biosynthesis bifunctional protein HisIE"/>
    <property type="match status" value="1"/>
</dbReference>
<dbReference type="PROSITE" id="PS00611">
    <property type="entry name" value="HISOL_DEHYDROGENASE"/>
    <property type="match status" value="1"/>
</dbReference>
<comment type="caution">
    <text evidence="24">The sequence shown here is derived from an EMBL/GenBank/DDBJ whole genome shotgun (WGS) entry which is preliminary data.</text>
</comment>
<evidence type="ECO:0000256" key="8">
    <source>
        <dbReference type="ARBA" id="ARBA00012414"/>
    </source>
</evidence>
<dbReference type="SUPFAM" id="SSF53720">
    <property type="entry name" value="ALDH-like"/>
    <property type="match status" value="1"/>
</dbReference>
<keyword evidence="16" id="KW-0862">Zinc</keyword>
<evidence type="ECO:0000256" key="10">
    <source>
        <dbReference type="ARBA" id="ARBA00012965"/>
    </source>
</evidence>
<evidence type="ECO:0000313" key="24">
    <source>
        <dbReference type="EMBL" id="PFX23997.1"/>
    </source>
</evidence>